<name>A0A1A7BBU0_9SPHN</name>
<reference evidence="7 8" key="1">
    <citation type="submission" date="2016-06" db="EMBL/GenBank/DDBJ databases">
        <title>Genome sequence of Porphyrobacter dokdonensis DSW-74.</title>
        <authorList>
            <person name="Kim J.F."/>
            <person name="Song J.Y."/>
        </authorList>
    </citation>
    <scope>NUCLEOTIDE SEQUENCE [LARGE SCALE GENOMIC DNA]</scope>
    <source>
        <strain evidence="7 8">DSW-74</strain>
    </source>
</reference>
<dbReference type="GO" id="GO:0008237">
    <property type="term" value="F:metallopeptidase activity"/>
    <property type="evidence" value="ECO:0007669"/>
    <property type="project" value="UniProtKB-KW"/>
</dbReference>
<dbReference type="InterPro" id="IPR037518">
    <property type="entry name" value="MPN"/>
</dbReference>
<evidence type="ECO:0000313" key="7">
    <source>
        <dbReference type="EMBL" id="OBV09959.1"/>
    </source>
</evidence>
<dbReference type="Proteomes" id="UP000092484">
    <property type="component" value="Unassembled WGS sequence"/>
</dbReference>
<dbReference type="GO" id="GO:0006508">
    <property type="term" value="P:proteolysis"/>
    <property type="evidence" value="ECO:0007669"/>
    <property type="project" value="UniProtKB-KW"/>
</dbReference>
<evidence type="ECO:0000313" key="8">
    <source>
        <dbReference type="Proteomes" id="UP000092484"/>
    </source>
</evidence>
<dbReference type="PANTHER" id="PTHR30471">
    <property type="entry name" value="DNA REPAIR PROTEIN RADC"/>
    <property type="match status" value="1"/>
</dbReference>
<evidence type="ECO:0000256" key="5">
    <source>
        <dbReference type="ARBA" id="ARBA00023049"/>
    </source>
</evidence>
<keyword evidence="2" id="KW-0479">Metal-binding</keyword>
<dbReference type="GO" id="GO:0046872">
    <property type="term" value="F:metal ion binding"/>
    <property type="evidence" value="ECO:0007669"/>
    <property type="project" value="UniProtKB-KW"/>
</dbReference>
<keyword evidence="8" id="KW-1185">Reference proteome</keyword>
<dbReference type="InterPro" id="IPR025657">
    <property type="entry name" value="RadC_JAB"/>
</dbReference>
<dbReference type="RefSeq" id="WP_232305384.1">
    <property type="nucleotide sequence ID" value="NZ_LZYB01000008.1"/>
</dbReference>
<keyword evidence="5" id="KW-0482">Metalloprotease</keyword>
<dbReference type="EMBL" id="LZYB01000008">
    <property type="protein sequence ID" value="OBV09959.1"/>
    <property type="molecule type" value="Genomic_DNA"/>
</dbReference>
<evidence type="ECO:0000256" key="4">
    <source>
        <dbReference type="ARBA" id="ARBA00022833"/>
    </source>
</evidence>
<dbReference type="Gene3D" id="3.40.140.10">
    <property type="entry name" value="Cytidine Deaminase, domain 2"/>
    <property type="match status" value="1"/>
</dbReference>
<evidence type="ECO:0000256" key="1">
    <source>
        <dbReference type="ARBA" id="ARBA00022670"/>
    </source>
</evidence>
<dbReference type="PROSITE" id="PS01302">
    <property type="entry name" value="UPF0758"/>
    <property type="match status" value="1"/>
</dbReference>
<feature type="domain" description="MPN" evidence="6">
    <location>
        <begin position="1"/>
        <end position="140"/>
    </location>
</feature>
<evidence type="ECO:0000256" key="3">
    <source>
        <dbReference type="ARBA" id="ARBA00022801"/>
    </source>
</evidence>
<proteinExistence type="predicted"/>
<accession>A0A1A7BBU0</accession>
<dbReference type="STRING" id="1300349.I603_2520"/>
<dbReference type="PANTHER" id="PTHR30471:SF3">
    <property type="entry name" value="UPF0758 PROTEIN YEES-RELATED"/>
    <property type="match status" value="1"/>
</dbReference>
<keyword evidence="1" id="KW-0645">Protease</keyword>
<dbReference type="Pfam" id="PF04002">
    <property type="entry name" value="RadC"/>
    <property type="match status" value="1"/>
</dbReference>
<dbReference type="SUPFAM" id="SSF102712">
    <property type="entry name" value="JAB1/MPN domain"/>
    <property type="match status" value="1"/>
</dbReference>
<comment type="caution">
    <text evidence="7">The sequence shown here is derived from an EMBL/GenBank/DDBJ whole genome shotgun (WGS) entry which is preliminary data.</text>
</comment>
<keyword evidence="4" id="KW-0862">Zinc</keyword>
<evidence type="ECO:0000259" key="6">
    <source>
        <dbReference type="PROSITE" id="PS50249"/>
    </source>
</evidence>
<sequence length="140" mass="15113">MVIAALQSRVPASGAPEDRLGAMIAYLRGIVIAPEGIRERGHAIFVDAERCWLGDTSIGVGNLNALSLRMRTLFGEALRLDARGIILAHNHPSGHCRPSGCDIAATRRLADVARALDIELIDHLIFTREAVYSMRAGGML</sequence>
<evidence type="ECO:0000256" key="2">
    <source>
        <dbReference type="ARBA" id="ARBA00022723"/>
    </source>
</evidence>
<organism evidence="7 8">
    <name type="scientific">Erythrobacter dokdonensis DSW-74</name>
    <dbReference type="NCBI Taxonomy" id="1300349"/>
    <lineage>
        <taxon>Bacteria</taxon>
        <taxon>Pseudomonadati</taxon>
        <taxon>Pseudomonadota</taxon>
        <taxon>Alphaproteobacteria</taxon>
        <taxon>Sphingomonadales</taxon>
        <taxon>Erythrobacteraceae</taxon>
        <taxon>Erythrobacter/Porphyrobacter group</taxon>
        <taxon>Erythrobacter</taxon>
    </lineage>
</organism>
<dbReference type="InterPro" id="IPR020891">
    <property type="entry name" value="UPF0758_CS"/>
</dbReference>
<dbReference type="AlphaFoldDB" id="A0A1A7BBU0"/>
<gene>
    <name evidence="7" type="ORF">I603_2520</name>
</gene>
<dbReference type="InterPro" id="IPR001405">
    <property type="entry name" value="UPF0758"/>
</dbReference>
<protein>
    <submittedName>
        <fullName evidence="7">Putative DNA repair protein</fullName>
    </submittedName>
</protein>
<keyword evidence="3" id="KW-0378">Hydrolase</keyword>
<dbReference type="PROSITE" id="PS50249">
    <property type="entry name" value="MPN"/>
    <property type="match status" value="1"/>
</dbReference>